<dbReference type="EMBL" id="SMRP01000009">
    <property type="protein sequence ID" value="TDG22135.1"/>
    <property type="molecule type" value="Genomic_DNA"/>
</dbReference>
<accession>A0A4R5M8Y6</accession>
<organism evidence="2 3">
    <name type="scientific">Paraburkholderia silviterrae</name>
    <dbReference type="NCBI Taxonomy" id="2528715"/>
    <lineage>
        <taxon>Bacteria</taxon>
        <taxon>Pseudomonadati</taxon>
        <taxon>Pseudomonadota</taxon>
        <taxon>Betaproteobacteria</taxon>
        <taxon>Burkholderiales</taxon>
        <taxon>Burkholderiaceae</taxon>
        <taxon>Paraburkholderia</taxon>
    </lineage>
</organism>
<dbReference type="RefSeq" id="WP_133196534.1">
    <property type="nucleotide sequence ID" value="NZ_JBHUCW010000024.1"/>
</dbReference>
<sequence length="229" mass="25113">MRLKKETLRALIARRGRELGKSMTAIAREAGLSRTYLYGLAGGAAQDPSVRTLVKLAKAIEVSPLLLFRYYADLGGAPATGAPVAPTNRATGVRDPEDVAVFNADVTTPDHAVVLPGEVFQKVWEIQNLGVRLWSGRRLVRVDGEYVMARRVPHKAELEIVLDAYLSSLHREIAIPDTQPGQPVRLCVDFAAPRESCTVASIWRIEDSEGRPCYGPSFILHVVVTVMAR</sequence>
<dbReference type="InterPro" id="IPR013783">
    <property type="entry name" value="Ig-like_fold"/>
</dbReference>
<dbReference type="Gene3D" id="2.60.40.10">
    <property type="entry name" value="Immunoglobulins"/>
    <property type="match status" value="1"/>
</dbReference>
<evidence type="ECO:0000313" key="3">
    <source>
        <dbReference type="Proteomes" id="UP000295722"/>
    </source>
</evidence>
<dbReference type="InterPro" id="IPR032350">
    <property type="entry name" value="Nbr1_FW"/>
</dbReference>
<dbReference type="Pfam" id="PF16158">
    <property type="entry name" value="N_BRCA1_IG"/>
    <property type="match status" value="1"/>
</dbReference>
<reference evidence="2 3" key="1">
    <citation type="submission" date="2019-03" db="EMBL/GenBank/DDBJ databases">
        <title>Paraburkholderia sp. 4M-K11, isolated from subtropical forest soil.</title>
        <authorList>
            <person name="Gao Z.-H."/>
            <person name="Qiu L.-H."/>
        </authorList>
    </citation>
    <scope>NUCLEOTIDE SEQUENCE [LARGE SCALE GENOMIC DNA]</scope>
    <source>
        <strain evidence="2 3">4M-K11</strain>
    </source>
</reference>
<comment type="caution">
    <text evidence="2">The sequence shown here is derived from an EMBL/GenBank/DDBJ whole genome shotgun (WGS) entry which is preliminary data.</text>
</comment>
<dbReference type="Gene3D" id="1.10.260.40">
    <property type="entry name" value="lambda repressor-like DNA-binding domains"/>
    <property type="match status" value="1"/>
</dbReference>
<keyword evidence="3" id="KW-1185">Reference proteome</keyword>
<dbReference type="InterPro" id="IPR010982">
    <property type="entry name" value="Lambda_DNA-bd_dom_sf"/>
</dbReference>
<dbReference type="AlphaFoldDB" id="A0A4R5M8Y6"/>
<proteinExistence type="predicted"/>
<dbReference type="CDD" id="cd14947">
    <property type="entry name" value="NBR1_like"/>
    <property type="match status" value="1"/>
</dbReference>
<dbReference type="SUPFAM" id="SSF47413">
    <property type="entry name" value="lambda repressor-like DNA-binding domains"/>
    <property type="match status" value="1"/>
</dbReference>
<dbReference type="PROSITE" id="PS50943">
    <property type="entry name" value="HTH_CROC1"/>
    <property type="match status" value="1"/>
</dbReference>
<feature type="domain" description="HTH cro/C1-type" evidence="1">
    <location>
        <begin position="18"/>
        <end position="67"/>
    </location>
</feature>
<protein>
    <submittedName>
        <fullName evidence="2">Helix-turn-helix domain-containing protein</fullName>
    </submittedName>
</protein>
<dbReference type="InterPro" id="IPR001387">
    <property type="entry name" value="Cro/C1-type_HTH"/>
</dbReference>
<dbReference type="CDD" id="cd00093">
    <property type="entry name" value="HTH_XRE"/>
    <property type="match status" value="1"/>
</dbReference>
<evidence type="ECO:0000259" key="1">
    <source>
        <dbReference type="PROSITE" id="PS50943"/>
    </source>
</evidence>
<dbReference type="Pfam" id="PF01381">
    <property type="entry name" value="HTH_3"/>
    <property type="match status" value="1"/>
</dbReference>
<evidence type="ECO:0000313" key="2">
    <source>
        <dbReference type="EMBL" id="TDG22135.1"/>
    </source>
</evidence>
<name>A0A4R5M8Y6_9BURK</name>
<dbReference type="Proteomes" id="UP000295722">
    <property type="component" value="Unassembled WGS sequence"/>
</dbReference>
<dbReference type="SMART" id="SM00530">
    <property type="entry name" value="HTH_XRE"/>
    <property type="match status" value="1"/>
</dbReference>
<gene>
    <name evidence="2" type="ORF">EYW47_19855</name>
</gene>
<dbReference type="GO" id="GO:0003677">
    <property type="term" value="F:DNA binding"/>
    <property type="evidence" value="ECO:0007669"/>
    <property type="project" value="InterPro"/>
</dbReference>
<dbReference type="OrthoDB" id="166850at2"/>